<dbReference type="InterPro" id="IPR030910">
    <property type="entry name" value="SLAP_dom"/>
</dbReference>
<dbReference type="EMBL" id="JBHUDE010000001">
    <property type="protein sequence ID" value="MFD1606097.1"/>
    <property type="molecule type" value="Genomic_DNA"/>
</dbReference>
<keyword evidence="2" id="KW-1185">Reference proteome</keyword>
<name>A0ABW4HM03_9BACI</name>
<proteinExistence type="predicted"/>
<reference evidence="2" key="1">
    <citation type="journal article" date="2019" name="Int. J. Syst. Evol. Microbiol.">
        <title>The Global Catalogue of Microorganisms (GCM) 10K type strain sequencing project: providing services to taxonomists for standard genome sequencing and annotation.</title>
        <authorList>
            <consortium name="The Broad Institute Genomics Platform"/>
            <consortium name="The Broad Institute Genome Sequencing Center for Infectious Disease"/>
            <person name="Wu L."/>
            <person name="Ma J."/>
        </authorList>
    </citation>
    <scope>NUCLEOTIDE SEQUENCE [LARGE SCALE GENOMIC DNA]</scope>
    <source>
        <strain evidence="2">CGMCC 1.12376</strain>
    </source>
</reference>
<dbReference type="RefSeq" id="WP_251511905.1">
    <property type="nucleotide sequence ID" value="NZ_JAMBON010000003.1"/>
</dbReference>
<evidence type="ECO:0000313" key="1">
    <source>
        <dbReference type="EMBL" id="MFD1606097.1"/>
    </source>
</evidence>
<protein>
    <submittedName>
        <fullName evidence="1">SLAP domain-containing protein</fullName>
    </submittedName>
</protein>
<evidence type="ECO:0000313" key="2">
    <source>
        <dbReference type="Proteomes" id="UP001597221"/>
    </source>
</evidence>
<gene>
    <name evidence="1" type="ORF">ACFSBH_00125</name>
</gene>
<organism evidence="1 2">
    <name type="scientific">Oceanobacillus luteolus</name>
    <dbReference type="NCBI Taxonomy" id="1274358"/>
    <lineage>
        <taxon>Bacteria</taxon>
        <taxon>Bacillati</taxon>
        <taxon>Bacillota</taxon>
        <taxon>Bacilli</taxon>
        <taxon>Bacillales</taxon>
        <taxon>Bacillaceae</taxon>
        <taxon>Oceanobacillus</taxon>
    </lineage>
</organism>
<dbReference type="Proteomes" id="UP001597221">
    <property type="component" value="Unassembled WGS sequence"/>
</dbReference>
<sequence>MQQLVFQSAWDKQIAPNDREKIIKLFNSSKDDLHTEITFLPIKQAFNHEHALLVTVLIHNFTDIDFPIENLQLSYYETNHPVAEHSFSFPGLTVTANTSMPWTFIFPHSSWLSEPLLQDGELIIIN</sequence>
<comment type="caution">
    <text evidence="1">The sequence shown here is derived from an EMBL/GenBank/DDBJ whole genome shotgun (WGS) entry which is preliminary data.</text>
</comment>
<accession>A0ABW4HM03</accession>
<dbReference type="NCBIfam" id="TIGR04398">
    <property type="entry name" value="SLAP_DUP"/>
    <property type="match status" value="1"/>
</dbReference>